<keyword evidence="3 8" id="KW-0560">Oxidoreductase</keyword>
<keyword evidence="5" id="KW-0411">Iron-sulfur</keyword>
<dbReference type="SUPFAM" id="SSF50022">
    <property type="entry name" value="ISP domain"/>
    <property type="match status" value="1"/>
</dbReference>
<dbReference type="InterPro" id="IPR050584">
    <property type="entry name" value="Cholesterol_7-desaturase"/>
</dbReference>
<keyword evidence="4" id="KW-0408">Iron</keyword>
<keyword evidence="1" id="KW-0001">2Fe-2S</keyword>
<evidence type="ECO:0000256" key="4">
    <source>
        <dbReference type="ARBA" id="ARBA00023004"/>
    </source>
</evidence>
<evidence type="ECO:0000259" key="7">
    <source>
        <dbReference type="PROSITE" id="PS51296"/>
    </source>
</evidence>
<keyword evidence="8" id="KW-0503">Monooxygenase</keyword>
<organism evidence="8 9">
    <name type="scientific">Sphingobium xenophagum</name>
    <dbReference type="NCBI Taxonomy" id="121428"/>
    <lineage>
        <taxon>Bacteria</taxon>
        <taxon>Pseudomonadati</taxon>
        <taxon>Pseudomonadota</taxon>
        <taxon>Alphaproteobacteria</taxon>
        <taxon>Sphingomonadales</taxon>
        <taxon>Sphingomonadaceae</taxon>
        <taxon>Sphingobium</taxon>
    </lineage>
</organism>
<dbReference type="Gene3D" id="2.102.10.10">
    <property type="entry name" value="Rieske [2Fe-2S] iron-sulphur domain"/>
    <property type="match status" value="1"/>
</dbReference>
<evidence type="ECO:0000256" key="1">
    <source>
        <dbReference type="ARBA" id="ARBA00022714"/>
    </source>
</evidence>
<proteinExistence type="predicted"/>
<sequence length="363" mass="41008">MQIETTNQDSSKEKPATWAAPRPSAERNYPMNCWWVGAFSSEVGRELLGRWLLDTPVLFYRSEEGDVVALEDRCPHRAAPLSLGCLQGDEVQCGYHGFRFDRSGANTWVPSARTAVRSARIRAFPVIEKPPYVWVYLGDESVIDDVPPPPVLEWAEDDSFGMIKGRMEIKANYMLLKENVLDLTHFGYVHASTFKITDWVDLPEFTANDTTATYRQFFKESPLSPAYAVPLGLPPGIPYDRDNYGSFESPALQRGQVDFLDPKTNAVTGRFRVAHATTPINQNTMQYFWVLGRDHGRSPEELDAFSKFIQTGFEEDEAMIVAIQAAEDRKTSPVAPREVSVKMDTAGIQARRIVQKWMDRETG</sequence>
<evidence type="ECO:0000256" key="2">
    <source>
        <dbReference type="ARBA" id="ARBA00022723"/>
    </source>
</evidence>
<dbReference type="GO" id="GO:0018489">
    <property type="term" value="F:vanillate monooxygenase activity"/>
    <property type="evidence" value="ECO:0007669"/>
    <property type="project" value="UniProtKB-EC"/>
</dbReference>
<dbReference type="Pfam" id="PF00355">
    <property type="entry name" value="Rieske"/>
    <property type="match status" value="1"/>
</dbReference>
<dbReference type="EC" id="1.14.13.82" evidence="8"/>
<evidence type="ECO:0000256" key="3">
    <source>
        <dbReference type="ARBA" id="ARBA00023002"/>
    </source>
</evidence>
<dbReference type="InterPro" id="IPR036922">
    <property type="entry name" value="Rieske_2Fe-2S_sf"/>
</dbReference>
<name>A0ABU1X6I2_SPHXE</name>
<evidence type="ECO:0000313" key="9">
    <source>
        <dbReference type="Proteomes" id="UP001267638"/>
    </source>
</evidence>
<evidence type="ECO:0000256" key="6">
    <source>
        <dbReference type="SAM" id="MobiDB-lite"/>
    </source>
</evidence>
<dbReference type="PANTHER" id="PTHR21266">
    <property type="entry name" value="IRON-SULFUR DOMAIN CONTAINING PROTEIN"/>
    <property type="match status" value="1"/>
</dbReference>
<keyword evidence="9" id="KW-1185">Reference proteome</keyword>
<dbReference type="InterPro" id="IPR017941">
    <property type="entry name" value="Rieske_2Fe-2S"/>
</dbReference>
<protein>
    <submittedName>
        <fullName evidence="8">Vanillate O-demethylase monooxygenase subunit</fullName>
        <ecNumber evidence="8">1.14.13.82</ecNumber>
    </submittedName>
</protein>
<dbReference type="Gene3D" id="3.90.380.10">
    <property type="entry name" value="Naphthalene 1,2-dioxygenase Alpha Subunit, Chain A, domain 1"/>
    <property type="match status" value="1"/>
</dbReference>
<dbReference type="SUPFAM" id="SSF55961">
    <property type="entry name" value="Bet v1-like"/>
    <property type="match status" value="1"/>
</dbReference>
<dbReference type="RefSeq" id="WP_310227702.1">
    <property type="nucleotide sequence ID" value="NZ_JAVDWV010000032.1"/>
</dbReference>
<evidence type="ECO:0000256" key="5">
    <source>
        <dbReference type="ARBA" id="ARBA00023014"/>
    </source>
</evidence>
<gene>
    <name evidence="8" type="ORF">J2W40_004028</name>
</gene>
<feature type="region of interest" description="Disordered" evidence="6">
    <location>
        <begin position="1"/>
        <end position="23"/>
    </location>
</feature>
<feature type="domain" description="Rieske" evidence="7">
    <location>
        <begin position="34"/>
        <end position="135"/>
    </location>
</feature>
<accession>A0ABU1X6I2</accession>
<dbReference type="PANTHER" id="PTHR21266:SF60">
    <property type="entry name" value="3-KETOSTEROID-9-ALPHA-MONOOXYGENASE, OXYGENASE COMPONENT"/>
    <property type="match status" value="1"/>
</dbReference>
<dbReference type="PROSITE" id="PS51296">
    <property type="entry name" value="RIESKE"/>
    <property type="match status" value="1"/>
</dbReference>
<dbReference type="Pfam" id="PF19112">
    <property type="entry name" value="VanA_C"/>
    <property type="match status" value="1"/>
</dbReference>
<evidence type="ECO:0000313" key="8">
    <source>
        <dbReference type="EMBL" id="MDR7157180.1"/>
    </source>
</evidence>
<dbReference type="Proteomes" id="UP001267638">
    <property type="component" value="Unassembled WGS sequence"/>
</dbReference>
<comment type="caution">
    <text evidence="8">The sequence shown here is derived from an EMBL/GenBank/DDBJ whole genome shotgun (WGS) entry which is preliminary data.</text>
</comment>
<keyword evidence="2" id="KW-0479">Metal-binding</keyword>
<dbReference type="InterPro" id="IPR044043">
    <property type="entry name" value="VanA_C_cat"/>
</dbReference>
<dbReference type="EMBL" id="JAVDWV010000032">
    <property type="protein sequence ID" value="MDR7157180.1"/>
    <property type="molecule type" value="Genomic_DNA"/>
</dbReference>
<reference evidence="8 9" key="1">
    <citation type="submission" date="2023-07" db="EMBL/GenBank/DDBJ databases">
        <title>Sorghum-associated microbial communities from plants grown in Nebraska, USA.</title>
        <authorList>
            <person name="Schachtman D."/>
        </authorList>
    </citation>
    <scope>NUCLEOTIDE SEQUENCE [LARGE SCALE GENOMIC DNA]</scope>
    <source>
        <strain evidence="8 9">4256</strain>
    </source>
</reference>